<protein>
    <submittedName>
        <fullName evidence="2">Thiol-disulfide isomerase/thioredoxin</fullName>
    </submittedName>
</protein>
<accession>A0ABT2ENP3</accession>
<dbReference type="PROSITE" id="PS00194">
    <property type="entry name" value="THIOREDOXIN_1"/>
    <property type="match status" value="1"/>
</dbReference>
<gene>
    <name evidence="2" type="ORF">M2350_001964</name>
</gene>
<dbReference type="SUPFAM" id="SSF52833">
    <property type="entry name" value="Thioredoxin-like"/>
    <property type="match status" value="1"/>
</dbReference>
<dbReference type="InterPro" id="IPR013766">
    <property type="entry name" value="Thioredoxin_domain"/>
</dbReference>
<dbReference type="PANTHER" id="PTHR42852:SF18">
    <property type="entry name" value="CHROMOSOME UNDETERMINED SCAFFOLD_47, WHOLE GENOME SHOTGUN SEQUENCE"/>
    <property type="match status" value="1"/>
</dbReference>
<dbReference type="Proteomes" id="UP001204798">
    <property type="component" value="Unassembled WGS sequence"/>
</dbReference>
<sequence>MTRALMVFGIASSLFIVFALAALREGKPIPSFQANLLDGKVAVVQVNKGKLSVQIKDKKGNQTLIPKALVLDFWATWCPPCQVTSKWLSQLHRKYQKKGVLILAISIDEDGRASVVPFVKEEKTPYLVALDPRSEVANRFKVEGLPTIYVVNEKGIIVRVIEGLPSGLKELEAALRAAGVL</sequence>
<dbReference type="Pfam" id="PF00578">
    <property type="entry name" value="AhpC-TSA"/>
    <property type="match status" value="1"/>
</dbReference>
<dbReference type="InterPro" id="IPR017937">
    <property type="entry name" value="Thioredoxin_CS"/>
</dbReference>
<comment type="caution">
    <text evidence="2">The sequence shown here is derived from an EMBL/GenBank/DDBJ whole genome shotgun (WGS) entry which is preliminary data.</text>
</comment>
<name>A0ABT2ENP3_9BACT</name>
<dbReference type="RefSeq" id="WP_259096075.1">
    <property type="nucleotide sequence ID" value="NZ_CP130454.1"/>
</dbReference>
<evidence type="ECO:0000313" key="2">
    <source>
        <dbReference type="EMBL" id="MCS3919551.1"/>
    </source>
</evidence>
<dbReference type="GO" id="GO:0016853">
    <property type="term" value="F:isomerase activity"/>
    <property type="evidence" value="ECO:0007669"/>
    <property type="project" value="UniProtKB-KW"/>
</dbReference>
<reference evidence="2 3" key="1">
    <citation type="submission" date="2022-08" db="EMBL/GenBank/DDBJ databases">
        <title>Bacterial and archaeal communities from various locations to study Microbial Dark Matter (Phase II).</title>
        <authorList>
            <person name="Stepanauskas R."/>
        </authorList>
    </citation>
    <scope>NUCLEOTIDE SEQUENCE [LARGE SCALE GENOMIC DNA]</scope>
    <source>
        <strain evidence="2 3">PD1</strain>
    </source>
</reference>
<dbReference type="InterPro" id="IPR000866">
    <property type="entry name" value="AhpC/TSA"/>
</dbReference>
<feature type="domain" description="Thioredoxin" evidence="1">
    <location>
        <begin position="23"/>
        <end position="180"/>
    </location>
</feature>
<keyword evidence="2" id="KW-0413">Isomerase</keyword>
<evidence type="ECO:0000313" key="3">
    <source>
        <dbReference type="Proteomes" id="UP001204798"/>
    </source>
</evidence>
<dbReference type="InterPro" id="IPR050553">
    <property type="entry name" value="Thioredoxin_ResA/DsbE_sf"/>
</dbReference>
<organism evidence="2 3">
    <name type="scientific">Candidatus Fervidibacter sacchari</name>
    <dbReference type="NCBI Taxonomy" id="1448929"/>
    <lineage>
        <taxon>Bacteria</taxon>
        <taxon>Candidatus Fervidibacterota</taxon>
        <taxon>Candidatus Fervidibacter</taxon>
    </lineage>
</organism>
<dbReference type="Gene3D" id="3.40.30.10">
    <property type="entry name" value="Glutaredoxin"/>
    <property type="match status" value="1"/>
</dbReference>
<dbReference type="EMBL" id="JANUCP010000003">
    <property type="protein sequence ID" value="MCS3919551.1"/>
    <property type="molecule type" value="Genomic_DNA"/>
</dbReference>
<evidence type="ECO:0000259" key="1">
    <source>
        <dbReference type="PROSITE" id="PS51352"/>
    </source>
</evidence>
<keyword evidence="3" id="KW-1185">Reference proteome</keyword>
<dbReference type="PANTHER" id="PTHR42852">
    <property type="entry name" value="THIOL:DISULFIDE INTERCHANGE PROTEIN DSBE"/>
    <property type="match status" value="1"/>
</dbReference>
<dbReference type="InterPro" id="IPR036249">
    <property type="entry name" value="Thioredoxin-like_sf"/>
</dbReference>
<proteinExistence type="predicted"/>
<dbReference type="PROSITE" id="PS51352">
    <property type="entry name" value="THIOREDOXIN_2"/>
    <property type="match status" value="1"/>
</dbReference>
<dbReference type="CDD" id="cd02966">
    <property type="entry name" value="TlpA_like_family"/>
    <property type="match status" value="1"/>
</dbReference>